<evidence type="ECO:0000313" key="3">
    <source>
        <dbReference type="Proteomes" id="UP000270471"/>
    </source>
</evidence>
<feature type="binding site" evidence="1">
    <location>
        <position position="288"/>
    </location>
    <ligand>
        <name>Mg(2+)</name>
        <dbReference type="ChEBI" id="CHEBI:18420"/>
        <label>1</label>
    </ligand>
</feature>
<keyword evidence="1" id="KW-0460">Magnesium</keyword>
<feature type="binding site" evidence="1">
    <location>
        <position position="72"/>
    </location>
    <ligand>
        <name>Mg(2+)</name>
        <dbReference type="ChEBI" id="CHEBI:18420"/>
        <label>1</label>
    </ligand>
</feature>
<accession>A0A3M0HWQ9</accession>
<dbReference type="EMBL" id="PENI01000030">
    <property type="protein sequence ID" value="RMB81487.1"/>
    <property type="molecule type" value="Genomic_DNA"/>
</dbReference>
<dbReference type="Pfam" id="PF03747">
    <property type="entry name" value="ADP_ribosyl_GH"/>
    <property type="match status" value="1"/>
</dbReference>
<gene>
    <name evidence="2" type="ORF">CTZ28_34330</name>
</gene>
<dbReference type="Proteomes" id="UP000270471">
    <property type="component" value="Unassembled WGS sequence"/>
</dbReference>
<dbReference type="InterPro" id="IPR036705">
    <property type="entry name" value="Ribosyl_crysJ1_sf"/>
</dbReference>
<reference evidence="2 3" key="1">
    <citation type="submission" date="2017-11" db="EMBL/GenBank/DDBJ databases">
        <title>Draft genome of actinobacteria isolated from guarana (Paullinia cupana (Mart.) Ducke.</title>
        <authorList>
            <person name="Siqueira K.A."/>
            <person name="Liotti R.G."/>
            <person name="Mendes T.A.O."/>
            <person name="Soares M.A."/>
        </authorList>
    </citation>
    <scope>NUCLEOTIDE SEQUENCE [LARGE SCALE GENOMIC DNA]</scope>
    <source>
        <strain evidence="2 3">193</strain>
    </source>
</reference>
<feature type="binding site" evidence="1">
    <location>
        <position position="287"/>
    </location>
    <ligand>
        <name>Mg(2+)</name>
        <dbReference type="ChEBI" id="CHEBI:18420"/>
        <label>1</label>
    </ligand>
</feature>
<dbReference type="OrthoDB" id="2822542at2"/>
<feature type="binding site" evidence="1">
    <location>
        <position position="74"/>
    </location>
    <ligand>
        <name>Mg(2+)</name>
        <dbReference type="ChEBI" id="CHEBI:18420"/>
        <label>1</label>
    </ligand>
</feature>
<dbReference type="PANTHER" id="PTHR16222:SF12">
    <property type="entry name" value="ADP-RIBOSYLGLYCOHYDROLASE-RELATED"/>
    <property type="match status" value="1"/>
</dbReference>
<dbReference type="RefSeq" id="WP_121893681.1">
    <property type="nucleotide sequence ID" value="NZ_PENI01000030.1"/>
</dbReference>
<protein>
    <recommendedName>
        <fullName evidence="4">ADP-ribosylglycohydrolase</fullName>
    </recommendedName>
</protein>
<evidence type="ECO:0008006" key="4">
    <source>
        <dbReference type="Google" id="ProtNLM"/>
    </source>
</evidence>
<dbReference type="SUPFAM" id="SSF101478">
    <property type="entry name" value="ADP-ribosylglycohydrolase"/>
    <property type="match status" value="1"/>
</dbReference>
<feature type="binding site" evidence="1">
    <location>
        <position position="73"/>
    </location>
    <ligand>
        <name>Mg(2+)</name>
        <dbReference type="ChEBI" id="CHEBI:18420"/>
        <label>1</label>
    </ligand>
</feature>
<dbReference type="AlphaFoldDB" id="A0A3M0HWQ9"/>
<keyword evidence="1" id="KW-0479">Metal-binding</keyword>
<dbReference type="PANTHER" id="PTHR16222">
    <property type="entry name" value="ADP-RIBOSYLGLYCOHYDROLASE"/>
    <property type="match status" value="1"/>
</dbReference>
<organism evidence="2 3">
    <name type="scientific">Streptomyces shenzhenensis</name>
    <dbReference type="NCBI Taxonomy" id="943815"/>
    <lineage>
        <taxon>Bacteria</taxon>
        <taxon>Bacillati</taxon>
        <taxon>Actinomycetota</taxon>
        <taxon>Actinomycetes</taxon>
        <taxon>Kitasatosporales</taxon>
        <taxon>Streptomycetaceae</taxon>
        <taxon>Streptomyces</taxon>
    </lineage>
</organism>
<comment type="cofactor">
    <cofactor evidence="1">
        <name>Mg(2+)</name>
        <dbReference type="ChEBI" id="CHEBI:18420"/>
    </cofactor>
    <text evidence="1">Binds 2 magnesium ions per subunit.</text>
</comment>
<dbReference type="Gene3D" id="1.10.4080.10">
    <property type="entry name" value="ADP-ribosylation/Crystallin J1"/>
    <property type="match status" value="1"/>
</dbReference>
<sequence>MTHVRDRALNALLGLAVGDATGLPAQFHRQARSAWAREAGWKFSAALDEQRVSRPLLPFTLGAGDPVPLSPTDDAETAAVASLVLLECEEDHSHTDLFRGWLDWTGGDGVWTGVAERSAVINAARGLVPPATGNDNPEHWSDGVVPAGVPIGIRYAGDPAAAAEVAGRYARISHAADGVWATQAMARAVAALVSGVPLAEALADAASAVPDESWLGRNLAVSRRIRDSAASPFEAVPDLVAELAPAVYSHACVAPETLPVAFALAELSGGDLPTALGAAALVSRQSDSMPAMVGALCGAAGAVVPESWRRHVDELPGALNPRLKGIRLSDLANRLTASGNQ</sequence>
<name>A0A3M0HWQ9_9ACTN</name>
<dbReference type="GO" id="GO:0046872">
    <property type="term" value="F:metal ion binding"/>
    <property type="evidence" value="ECO:0007669"/>
    <property type="project" value="UniProtKB-KW"/>
</dbReference>
<proteinExistence type="predicted"/>
<dbReference type="InterPro" id="IPR050792">
    <property type="entry name" value="ADP-ribosylglycohydrolase"/>
</dbReference>
<dbReference type="InterPro" id="IPR005502">
    <property type="entry name" value="Ribosyl_crysJ1"/>
</dbReference>
<comment type="caution">
    <text evidence="2">The sequence shown here is derived from an EMBL/GenBank/DDBJ whole genome shotgun (WGS) entry which is preliminary data.</text>
</comment>
<keyword evidence="3" id="KW-1185">Reference proteome</keyword>
<evidence type="ECO:0000313" key="2">
    <source>
        <dbReference type="EMBL" id="RMB81487.1"/>
    </source>
</evidence>
<evidence type="ECO:0000256" key="1">
    <source>
        <dbReference type="PIRSR" id="PIRSR605502-1"/>
    </source>
</evidence>